<evidence type="ECO:0000256" key="5">
    <source>
        <dbReference type="ARBA" id="ARBA00022835"/>
    </source>
</evidence>
<evidence type="ECO:0000313" key="10">
    <source>
        <dbReference type="Proteomes" id="UP000193986"/>
    </source>
</evidence>
<evidence type="ECO:0000313" key="9">
    <source>
        <dbReference type="EMBL" id="ORY24193.1"/>
    </source>
</evidence>
<dbReference type="GO" id="GO:0034475">
    <property type="term" value="P:U4 snRNA 3'-end processing"/>
    <property type="evidence" value="ECO:0007669"/>
    <property type="project" value="TreeGrafter"/>
</dbReference>
<gene>
    <name evidence="9" type="ORF">BCR39DRAFT_547497</name>
</gene>
<organism evidence="9 10">
    <name type="scientific">Naematelia encephala</name>
    <dbReference type="NCBI Taxonomy" id="71784"/>
    <lineage>
        <taxon>Eukaryota</taxon>
        <taxon>Fungi</taxon>
        <taxon>Dikarya</taxon>
        <taxon>Basidiomycota</taxon>
        <taxon>Agaricomycotina</taxon>
        <taxon>Tremellomycetes</taxon>
        <taxon>Tremellales</taxon>
        <taxon>Naemateliaceae</taxon>
        <taxon>Naematelia</taxon>
    </lineage>
</organism>
<dbReference type="SUPFAM" id="SSF54211">
    <property type="entry name" value="Ribosomal protein S5 domain 2-like"/>
    <property type="match status" value="1"/>
</dbReference>
<name>A0A1Y2ANN9_9TREE</name>
<accession>A0A1Y2ANN9</accession>
<keyword evidence="10" id="KW-1185">Reference proteome</keyword>
<keyword evidence="5" id="KW-0271">Exosome</keyword>
<dbReference type="InParanoid" id="A0A1Y2ANN9"/>
<dbReference type="Pfam" id="PF03725">
    <property type="entry name" value="RNase_PH_C"/>
    <property type="match status" value="1"/>
</dbReference>
<evidence type="ECO:0000259" key="7">
    <source>
        <dbReference type="Pfam" id="PF01138"/>
    </source>
</evidence>
<evidence type="ECO:0000256" key="4">
    <source>
        <dbReference type="ARBA" id="ARBA00022490"/>
    </source>
</evidence>
<proteinExistence type="inferred from homology"/>
<evidence type="ECO:0000256" key="6">
    <source>
        <dbReference type="ARBA" id="ARBA00042523"/>
    </source>
</evidence>
<evidence type="ECO:0000256" key="1">
    <source>
        <dbReference type="ARBA" id="ARBA00004496"/>
    </source>
</evidence>
<dbReference type="Pfam" id="PF01138">
    <property type="entry name" value="RNase_PH"/>
    <property type="match status" value="1"/>
</dbReference>
<evidence type="ECO:0000256" key="2">
    <source>
        <dbReference type="ARBA" id="ARBA00004604"/>
    </source>
</evidence>
<dbReference type="Proteomes" id="UP000193986">
    <property type="component" value="Unassembled WGS sequence"/>
</dbReference>
<dbReference type="InterPro" id="IPR036345">
    <property type="entry name" value="ExoRNase_PH_dom2_sf"/>
</dbReference>
<dbReference type="STRING" id="71784.A0A1Y2ANN9"/>
<dbReference type="GO" id="GO:0016075">
    <property type="term" value="P:rRNA catabolic process"/>
    <property type="evidence" value="ECO:0007669"/>
    <property type="project" value="TreeGrafter"/>
</dbReference>
<dbReference type="InterPro" id="IPR050590">
    <property type="entry name" value="Exosome_comp_Rrp42_subfam"/>
</dbReference>
<dbReference type="Gene3D" id="3.30.230.70">
    <property type="entry name" value="GHMP Kinase, N-terminal domain"/>
    <property type="match status" value="1"/>
</dbReference>
<dbReference type="GO" id="GO:0000176">
    <property type="term" value="C:nuclear exosome (RNase complex)"/>
    <property type="evidence" value="ECO:0007669"/>
    <property type="project" value="TreeGrafter"/>
</dbReference>
<keyword evidence="4" id="KW-0963">Cytoplasm</keyword>
<feature type="domain" description="Exoribonuclease phosphorolytic" evidence="8">
    <location>
        <begin position="231"/>
        <end position="285"/>
    </location>
</feature>
<dbReference type="GO" id="GO:0000177">
    <property type="term" value="C:cytoplasmic exosome (RNase complex)"/>
    <property type="evidence" value="ECO:0007669"/>
    <property type="project" value="TreeGrafter"/>
</dbReference>
<comment type="subcellular location">
    <subcellularLocation>
        <location evidence="1">Cytoplasm</location>
    </subcellularLocation>
    <subcellularLocation>
        <location evidence="2">Nucleus</location>
        <location evidence="2">Nucleolus</location>
    </subcellularLocation>
</comment>
<comment type="caution">
    <text evidence="9">The sequence shown here is derived from an EMBL/GenBank/DDBJ whole genome shotgun (WGS) entry which is preliminary data.</text>
</comment>
<dbReference type="GO" id="GO:0071035">
    <property type="term" value="P:nuclear polyadenylation-dependent rRNA catabolic process"/>
    <property type="evidence" value="ECO:0007669"/>
    <property type="project" value="TreeGrafter"/>
</dbReference>
<dbReference type="GO" id="GO:0034476">
    <property type="term" value="P:U5 snRNA 3'-end processing"/>
    <property type="evidence" value="ECO:0007669"/>
    <property type="project" value="TreeGrafter"/>
</dbReference>
<dbReference type="GO" id="GO:0071038">
    <property type="term" value="P:TRAMP-dependent tRNA surveillance pathway"/>
    <property type="evidence" value="ECO:0007669"/>
    <property type="project" value="TreeGrafter"/>
</dbReference>
<dbReference type="GO" id="GO:0005730">
    <property type="term" value="C:nucleolus"/>
    <property type="evidence" value="ECO:0007669"/>
    <property type="project" value="UniProtKB-SubCell"/>
</dbReference>
<dbReference type="GO" id="GO:0035925">
    <property type="term" value="F:mRNA 3'-UTR AU-rich region binding"/>
    <property type="evidence" value="ECO:0007669"/>
    <property type="project" value="TreeGrafter"/>
</dbReference>
<feature type="domain" description="Exoribonuclease phosphorolytic" evidence="7">
    <location>
        <begin position="34"/>
        <end position="166"/>
    </location>
</feature>
<evidence type="ECO:0000256" key="3">
    <source>
        <dbReference type="ARBA" id="ARBA00006678"/>
    </source>
</evidence>
<dbReference type="OrthoDB" id="272245at2759"/>
<dbReference type="PANTHER" id="PTHR11097">
    <property type="entry name" value="EXOSOME COMPLEX EXONUCLEASE RIBOSOMAL RNA PROCESSING PROTEIN"/>
    <property type="match status" value="1"/>
</dbReference>
<evidence type="ECO:0000259" key="8">
    <source>
        <dbReference type="Pfam" id="PF03725"/>
    </source>
</evidence>
<protein>
    <recommendedName>
        <fullName evidence="6">Ribosomal RNA-processing protein 42</fullName>
    </recommendedName>
</protein>
<sequence>MATSLSPAERSYIISGLSHKSTPTRLDGRSLLEPRPIEVSYGDAPHASGSARVTIEGGTEVIAGVRLEVGDVDATSSGAWRCQVEVDVTPQAYPSLSSQSLSQLSTLYASLLSDHFVPSLPPLPILPPTKYFIPHLQLTVLSAAAAAVPTALALAARAAFCDLKIPKTKRIGWEGAEVDATTGEGDLAGIKAAVKAGRGRGKARRAGGGDDWDLDLDGEGVEALQAREELPVLVTLNLVPGSEKIFLDATAQEEAACTDRLHIFFTGGGKVCGMRIEGPDGFDAARIRPLLLEGRRIATELISSLNAQIPK</sequence>
<dbReference type="PANTHER" id="PTHR11097:SF8">
    <property type="entry name" value="EXOSOME COMPLEX COMPONENT RRP42"/>
    <property type="match status" value="1"/>
</dbReference>
<dbReference type="AlphaFoldDB" id="A0A1Y2ANN9"/>
<keyword evidence="9" id="KW-0687">Ribonucleoprotein</keyword>
<dbReference type="GO" id="GO:0000467">
    <property type="term" value="P:exonucleolytic trimming to generate mature 3'-end of 5.8S rRNA from tricistronic rRNA transcript (SSU-rRNA, 5.8S rRNA, LSU-rRNA)"/>
    <property type="evidence" value="ECO:0007669"/>
    <property type="project" value="TreeGrafter"/>
</dbReference>
<dbReference type="EMBL" id="MCFC01000070">
    <property type="protein sequence ID" value="ORY24193.1"/>
    <property type="molecule type" value="Genomic_DNA"/>
</dbReference>
<keyword evidence="9" id="KW-0689">Ribosomal protein</keyword>
<dbReference type="GO" id="GO:0071028">
    <property type="term" value="P:nuclear mRNA surveillance"/>
    <property type="evidence" value="ECO:0007669"/>
    <property type="project" value="TreeGrafter"/>
</dbReference>
<dbReference type="SUPFAM" id="SSF55666">
    <property type="entry name" value="Ribonuclease PH domain 2-like"/>
    <property type="match status" value="1"/>
</dbReference>
<dbReference type="InterPro" id="IPR027408">
    <property type="entry name" value="PNPase/RNase_PH_dom_sf"/>
</dbReference>
<dbReference type="GO" id="GO:0005840">
    <property type="term" value="C:ribosome"/>
    <property type="evidence" value="ECO:0007669"/>
    <property type="project" value="UniProtKB-KW"/>
</dbReference>
<dbReference type="GO" id="GO:0034473">
    <property type="term" value="P:U1 snRNA 3'-end processing"/>
    <property type="evidence" value="ECO:0007669"/>
    <property type="project" value="TreeGrafter"/>
</dbReference>
<reference evidence="9 10" key="1">
    <citation type="submission" date="2016-07" db="EMBL/GenBank/DDBJ databases">
        <title>Pervasive Adenine N6-methylation of Active Genes in Fungi.</title>
        <authorList>
            <consortium name="DOE Joint Genome Institute"/>
            <person name="Mondo S.J."/>
            <person name="Dannebaum R.O."/>
            <person name="Kuo R.C."/>
            <person name="Labutti K."/>
            <person name="Haridas S."/>
            <person name="Kuo A."/>
            <person name="Salamov A."/>
            <person name="Ahrendt S.R."/>
            <person name="Lipzen A."/>
            <person name="Sullivan W."/>
            <person name="Andreopoulos W.B."/>
            <person name="Clum A."/>
            <person name="Lindquist E."/>
            <person name="Daum C."/>
            <person name="Ramamoorthy G.K."/>
            <person name="Gryganskyi A."/>
            <person name="Culley D."/>
            <person name="Magnuson J.K."/>
            <person name="James T.Y."/>
            <person name="O'Malley M.A."/>
            <person name="Stajich J.E."/>
            <person name="Spatafora J.W."/>
            <person name="Visel A."/>
            <person name="Grigoriev I.V."/>
        </authorList>
    </citation>
    <scope>NUCLEOTIDE SEQUENCE [LARGE SCALE GENOMIC DNA]</scope>
    <source>
        <strain evidence="9 10">68-887.2</strain>
    </source>
</reference>
<dbReference type="InterPro" id="IPR001247">
    <property type="entry name" value="ExoRNase_PH_dom1"/>
</dbReference>
<dbReference type="InterPro" id="IPR020568">
    <property type="entry name" value="Ribosomal_Su5_D2-typ_SF"/>
</dbReference>
<dbReference type="InterPro" id="IPR015847">
    <property type="entry name" value="ExoRNase_PH_dom2"/>
</dbReference>
<comment type="similarity">
    <text evidence="3">Belongs to the RNase PH family.</text>
</comment>